<evidence type="ECO:0000259" key="5">
    <source>
        <dbReference type="PROSITE" id="PS50893"/>
    </source>
</evidence>
<dbReference type="PROSITE" id="PS50893">
    <property type="entry name" value="ABC_TRANSPORTER_2"/>
    <property type="match status" value="1"/>
</dbReference>
<protein>
    <submittedName>
        <fullName evidence="6">ABC transporter ATP-binding protein</fullName>
    </submittedName>
</protein>
<dbReference type="PANTHER" id="PTHR24220:SF685">
    <property type="entry name" value="ABC TRANSPORTER RELATED"/>
    <property type="match status" value="1"/>
</dbReference>
<dbReference type="SMART" id="SM00382">
    <property type="entry name" value="AAA"/>
    <property type="match status" value="1"/>
</dbReference>
<keyword evidence="1" id="KW-0813">Transport</keyword>
<dbReference type="Gene3D" id="3.40.50.300">
    <property type="entry name" value="P-loop containing nucleotide triphosphate hydrolases"/>
    <property type="match status" value="1"/>
</dbReference>
<dbReference type="OrthoDB" id="9802264at2"/>
<dbReference type="Proteomes" id="UP000285278">
    <property type="component" value="Unassembled WGS sequence"/>
</dbReference>
<dbReference type="InterPro" id="IPR003439">
    <property type="entry name" value="ABC_transporter-like_ATP-bd"/>
</dbReference>
<dbReference type="InterPro" id="IPR017911">
    <property type="entry name" value="MacB-like_ATP-bd"/>
</dbReference>
<dbReference type="EMBL" id="QXJK01000005">
    <property type="protein sequence ID" value="RIX34952.1"/>
    <property type="molecule type" value="Genomic_DNA"/>
</dbReference>
<name>A0A418Q767_9CORY</name>
<keyword evidence="7" id="KW-1185">Reference proteome</keyword>
<dbReference type="InterPro" id="IPR017871">
    <property type="entry name" value="ABC_transporter-like_CS"/>
</dbReference>
<feature type="region of interest" description="Disordered" evidence="4">
    <location>
        <begin position="1"/>
        <end position="24"/>
    </location>
</feature>
<evidence type="ECO:0000313" key="7">
    <source>
        <dbReference type="Proteomes" id="UP000285278"/>
    </source>
</evidence>
<evidence type="ECO:0000313" key="6">
    <source>
        <dbReference type="EMBL" id="RIX34952.1"/>
    </source>
</evidence>
<dbReference type="Pfam" id="PF00005">
    <property type="entry name" value="ABC_tran"/>
    <property type="match status" value="1"/>
</dbReference>
<dbReference type="GO" id="GO:0005524">
    <property type="term" value="F:ATP binding"/>
    <property type="evidence" value="ECO:0007669"/>
    <property type="project" value="UniProtKB-KW"/>
</dbReference>
<dbReference type="SUPFAM" id="SSF52540">
    <property type="entry name" value="P-loop containing nucleoside triphosphate hydrolases"/>
    <property type="match status" value="1"/>
</dbReference>
<evidence type="ECO:0000256" key="4">
    <source>
        <dbReference type="SAM" id="MobiDB-lite"/>
    </source>
</evidence>
<dbReference type="GO" id="GO:0016887">
    <property type="term" value="F:ATP hydrolysis activity"/>
    <property type="evidence" value="ECO:0007669"/>
    <property type="project" value="InterPro"/>
</dbReference>
<dbReference type="CDD" id="cd03255">
    <property type="entry name" value="ABC_MJ0796_LolCDE_FtsE"/>
    <property type="match status" value="1"/>
</dbReference>
<proteinExistence type="predicted"/>
<dbReference type="InterPro" id="IPR015854">
    <property type="entry name" value="ABC_transpr_LolD-like"/>
</dbReference>
<evidence type="ECO:0000256" key="1">
    <source>
        <dbReference type="ARBA" id="ARBA00022448"/>
    </source>
</evidence>
<dbReference type="PANTHER" id="PTHR24220">
    <property type="entry name" value="IMPORT ATP-BINDING PROTEIN"/>
    <property type="match status" value="1"/>
</dbReference>
<evidence type="ECO:0000256" key="3">
    <source>
        <dbReference type="ARBA" id="ARBA00022840"/>
    </source>
</evidence>
<dbReference type="GO" id="GO:0005886">
    <property type="term" value="C:plasma membrane"/>
    <property type="evidence" value="ECO:0007669"/>
    <property type="project" value="TreeGrafter"/>
</dbReference>
<dbReference type="GO" id="GO:0022857">
    <property type="term" value="F:transmembrane transporter activity"/>
    <property type="evidence" value="ECO:0007669"/>
    <property type="project" value="TreeGrafter"/>
</dbReference>
<comment type="caution">
    <text evidence="6">The sequence shown here is derived from an EMBL/GenBank/DDBJ whole genome shotgun (WGS) entry which is preliminary data.</text>
</comment>
<dbReference type="InterPro" id="IPR003593">
    <property type="entry name" value="AAA+_ATPase"/>
</dbReference>
<gene>
    <name evidence="6" type="ORF">D3M95_06535</name>
</gene>
<dbReference type="PROSITE" id="PS00211">
    <property type="entry name" value="ABC_TRANSPORTER_1"/>
    <property type="match status" value="1"/>
</dbReference>
<dbReference type="InterPro" id="IPR027417">
    <property type="entry name" value="P-loop_NTPase"/>
</dbReference>
<feature type="domain" description="ABC transporter" evidence="5">
    <location>
        <begin position="27"/>
        <end position="258"/>
    </location>
</feature>
<dbReference type="AlphaFoldDB" id="A0A418Q767"/>
<evidence type="ECO:0000256" key="2">
    <source>
        <dbReference type="ARBA" id="ARBA00022741"/>
    </source>
</evidence>
<accession>A0A418Q767</accession>
<sequence>MTHHHRATGDATPSKHASQDASSQQALSLDGITLDIRDGSQTRRLLDGVTFDVAAGELVGITGPSGSGKSTLLAIVGCLTPPTSGIATLHTPDGVINLESATGAEAAKIRRDHLGIVFQQANLLPALTVEEQLLLMPRLGKVFPIRGQRWNGYKDKAATLLDGVGLGDMKDRKVGDLSGGQQARVNLARALMNNPQLLLIDEPTAALDTQAGAQVTDMIREMAHKANIPALYVSHDEEQLATLDRILTLVDGKIEDDS</sequence>
<organism evidence="6 7">
    <name type="scientific">Corynebacterium falsenii</name>
    <dbReference type="NCBI Taxonomy" id="108486"/>
    <lineage>
        <taxon>Bacteria</taxon>
        <taxon>Bacillati</taxon>
        <taxon>Actinomycetota</taxon>
        <taxon>Actinomycetes</taxon>
        <taxon>Mycobacteriales</taxon>
        <taxon>Corynebacteriaceae</taxon>
        <taxon>Corynebacterium</taxon>
    </lineage>
</organism>
<dbReference type="RefSeq" id="WP_119664779.1">
    <property type="nucleotide sequence ID" value="NZ_QXJK01000005.1"/>
</dbReference>
<keyword evidence="3 6" id="KW-0067">ATP-binding</keyword>
<keyword evidence="2" id="KW-0547">Nucleotide-binding</keyword>
<dbReference type="STRING" id="1451189.CFAL_06475"/>
<reference evidence="6 7" key="1">
    <citation type="submission" date="2018-09" db="EMBL/GenBank/DDBJ databases">
        <title>Optimization and identification of Corynebacterium falsenii FN1-14 from fish paste.</title>
        <authorList>
            <person name="Daroonpunt R."/>
            <person name="Tanasupawat S."/>
        </authorList>
    </citation>
    <scope>NUCLEOTIDE SEQUENCE [LARGE SCALE GENOMIC DNA]</scope>
    <source>
        <strain evidence="6 7">FN1-14</strain>
    </source>
</reference>